<feature type="compositionally biased region" description="Low complexity" evidence="1">
    <location>
        <begin position="1"/>
        <end position="17"/>
    </location>
</feature>
<feature type="compositionally biased region" description="Low complexity" evidence="1">
    <location>
        <begin position="71"/>
        <end position="82"/>
    </location>
</feature>
<accession>A0AAN5CB47</accession>
<dbReference type="AlphaFoldDB" id="A0AAN5CB47"/>
<organism evidence="3 4">
    <name type="scientific">Pristionchus mayeri</name>
    <dbReference type="NCBI Taxonomy" id="1317129"/>
    <lineage>
        <taxon>Eukaryota</taxon>
        <taxon>Metazoa</taxon>
        <taxon>Ecdysozoa</taxon>
        <taxon>Nematoda</taxon>
        <taxon>Chromadorea</taxon>
        <taxon>Rhabditida</taxon>
        <taxon>Rhabditina</taxon>
        <taxon>Diplogasteromorpha</taxon>
        <taxon>Diplogasteroidea</taxon>
        <taxon>Neodiplogasteridae</taxon>
        <taxon>Pristionchus</taxon>
    </lineage>
</organism>
<evidence type="ECO:0000259" key="2">
    <source>
        <dbReference type="PROSITE" id="PS51673"/>
    </source>
</evidence>
<feature type="region of interest" description="Disordered" evidence="1">
    <location>
        <begin position="71"/>
        <end position="130"/>
    </location>
</feature>
<feature type="compositionally biased region" description="Low complexity" evidence="1">
    <location>
        <begin position="89"/>
        <end position="113"/>
    </location>
</feature>
<keyword evidence="4" id="KW-1185">Reference proteome</keyword>
<evidence type="ECO:0000313" key="3">
    <source>
        <dbReference type="EMBL" id="GMR37535.1"/>
    </source>
</evidence>
<dbReference type="InterPro" id="IPR024771">
    <property type="entry name" value="SUZ"/>
</dbReference>
<feature type="region of interest" description="Disordered" evidence="1">
    <location>
        <begin position="1"/>
        <end position="36"/>
    </location>
</feature>
<dbReference type="PROSITE" id="PS51673">
    <property type="entry name" value="SUZ"/>
    <property type="match status" value="1"/>
</dbReference>
<dbReference type="Pfam" id="PF12752">
    <property type="entry name" value="SUZ"/>
    <property type="match status" value="1"/>
</dbReference>
<protein>
    <recommendedName>
        <fullName evidence="2">SUZ domain-containing protein</fullName>
    </recommendedName>
</protein>
<feature type="domain" description="SUZ" evidence="2">
    <location>
        <begin position="62"/>
        <end position="156"/>
    </location>
</feature>
<evidence type="ECO:0000313" key="4">
    <source>
        <dbReference type="Proteomes" id="UP001328107"/>
    </source>
</evidence>
<evidence type="ECO:0000256" key="1">
    <source>
        <dbReference type="SAM" id="MobiDB-lite"/>
    </source>
</evidence>
<name>A0AAN5CB47_9BILA</name>
<feature type="region of interest" description="Disordered" evidence="1">
    <location>
        <begin position="334"/>
        <end position="354"/>
    </location>
</feature>
<gene>
    <name evidence="3" type="ORF">PMAYCL1PPCAC_07730</name>
</gene>
<reference evidence="4" key="1">
    <citation type="submission" date="2022-10" db="EMBL/GenBank/DDBJ databases">
        <title>Genome assembly of Pristionchus species.</title>
        <authorList>
            <person name="Yoshida K."/>
            <person name="Sommer R.J."/>
        </authorList>
    </citation>
    <scope>NUCLEOTIDE SEQUENCE [LARGE SCALE GENOMIC DNA]</scope>
    <source>
        <strain evidence="4">RS5460</strain>
    </source>
</reference>
<dbReference type="EMBL" id="BTRK01000002">
    <property type="protein sequence ID" value="GMR37535.1"/>
    <property type="molecule type" value="Genomic_DNA"/>
</dbReference>
<dbReference type="Proteomes" id="UP001328107">
    <property type="component" value="Unassembled WGS sequence"/>
</dbReference>
<sequence length="354" mass="38312">MSMAVTESTEASSSVVADDWETGEAQQEEQLKNKQQQIRILKREKENREAAQKEHLALPVGFVPAPAISAAPADAKPIPAAPRKLLRRPASGPNMPAAASAATAPPADAPPNAETRVEEGEPAIEIPVEEEEKFKNLEKRKAVYDAARSRILGTDYKPEEVKAPVSTSCRSRSPEIELKQRMAMGGGGGGAPPAIPQPQMNMMPPPVNFSEPPPPLPPPHVMAAYQQHIMMAQQQTYFTPQSSYPQMTMQQMTSTSPVSSTNSNQGYRDIFDTQTMYNVHSTAPVGGQIARPPPLATMSLLTSALPPPPSVNGMMYSTSSPSLGAYGRPPPSMFQNPDIVFRHESARGGRRRKN</sequence>
<comment type="caution">
    <text evidence="3">The sequence shown here is derived from an EMBL/GenBank/DDBJ whole genome shotgun (WGS) entry which is preliminary data.</text>
</comment>
<proteinExistence type="predicted"/>